<evidence type="ECO:0008006" key="5">
    <source>
        <dbReference type="Google" id="ProtNLM"/>
    </source>
</evidence>
<dbReference type="Proteomes" id="UP001165405">
    <property type="component" value="Unassembled WGS sequence"/>
</dbReference>
<organism evidence="3 4">
    <name type="scientific">Antribacter soli</name>
    <dbReference type="NCBI Taxonomy" id="2910976"/>
    <lineage>
        <taxon>Bacteria</taxon>
        <taxon>Bacillati</taxon>
        <taxon>Actinomycetota</taxon>
        <taxon>Actinomycetes</taxon>
        <taxon>Micrococcales</taxon>
        <taxon>Promicromonosporaceae</taxon>
        <taxon>Antribacter</taxon>
    </lineage>
</organism>
<dbReference type="AlphaFoldDB" id="A0AA41QE16"/>
<feature type="region of interest" description="Disordered" evidence="1">
    <location>
        <begin position="259"/>
        <end position="323"/>
    </location>
</feature>
<proteinExistence type="predicted"/>
<name>A0AA41QE16_9MICO</name>
<keyword evidence="4" id="KW-1185">Reference proteome</keyword>
<accession>A0AA41QE16</accession>
<evidence type="ECO:0000256" key="1">
    <source>
        <dbReference type="SAM" id="MobiDB-lite"/>
    </source>
</evidence>
<keyword evidence="2" id="KW-0812">Transmembrane</keyword>
<keyword evidence="2" id="KW-1133">Transmembrane helix</keyword>
<protein>
    <recommendedName>
        <fullName evidence="5">LPXTG cell wall anchor domain-containing protein</fullName>
    </recommendedName>
</protein>
<gene>
    <name evidence="3" type="ORF">L1785_08755</name>
</gene>
<feature type="transmembrane region" description="Helical" evidence="2">
    <location>
        <begin position="21"/>
        <end position="42"/>
    </location>
</feature>
<evidence type="ECO:0000313" key="4">
    <source>
        <dbReference type="Proteomes" id="UP001165405"/>
    </source>
</evidence>
<feature type="transmembrane region" description="Helical" evidence="2">
    <location>
        <begin position="753"/>
        <end position="771"/>
    </location>
</feature>
<comment type="caution">
    <text evidence="3">The sequence shown here is derived from an EMBL/GenBank/DDBJ whole genome shotgun (WGS) entry which is preliminary data.</text>
</comment>
<feature type="region of interest" description="Disordered" evidence="1">
    <location>
        <begin position="674"/>
        <end position="729"/>
    </location>
</feature>
<evidence type="ECO:0000313" key="3">
    <source>
        <dbReference type="EMBL" id="MCF4121070.1"/>
    </source>
</evidence>
<sequence>MTSLDEQNQRIAQWEPRRDRIRRALVFATAFALTAAAVLVPVDEVQGAPRFNVQCDELIDGIEGIADLEELPGGGLDSGYDERIDDYEYDNPAEQLRPRQKPTQAELDALQGSYEDFEPGTEDHMLRRWKVYEGDYEWERWRNTYIPAVSNDFRGDGFHRNVARRLKLGGDQWICEDNKLWEEEKLETRRRYDSVNRTLKIAYELKSGNSPLKIEQLRADAALRAKGWRVVYIFSQDPKPGQLRLLQQYGVEHTKLRSTAVPRNPPQPINNALSPNPQRPTGGAVKDLAQRSGGNANAAREGQRIQNQIAGDTRRPGFSPGRPGGIDWTSLELRYVSENPANKDFEYAFSAAELADEGEAEPSYGGEAPLDLSSDALFTWLALDPNQFWVNLNPDTPETIIDEQFATTDAGRVLLEADLAFKRTIADHMNPETETGQAFWDSVERTDDGLICHGWYRFWVDPKPATVREDGDQLYILDAPLRAQIEPIEVDWELPGEDLCADAPEDLVDRNTQLLADTFAPLLEQAVNTAPEYADLRRVYTARVAAEWLKQRDAERPGAFHDVIGSGDVSGWPARTEWDPQDVFDAYLERLQTPLYRYEWTHGDMEYWLEITGGIQFPDAPRDPMPAERFESEHPTLPKTVRSAAYEAVSVPVAAQTGDAIGTLAEDTESMAWLGGGPVVQLPGPDPTDPPDPGPTDPPNPGPTDPGPGPGPGNPPDDGPAGGDQPTVPEADLARNVVPASGPLPATGYSQPWIIPTAIALVLAGLVLVALRHRWPRRQ</sequence>
<evidence type="ECO:0000256" key="2">
    <source>
        <dbReference type="SAM" id="Phobius"/>
    </source>
</evidence>
<dbReference type="RefSeq" id="WP_236088839.1">
    <property type="nucleotide sequence ID" value="NZ_JAKGSG010000025.1"/>
</dbReference>
<reference evidence="3" key="1">
    <citation type="submission" date="2022-01" db="EMBL/GenBank/DDBJ databases">
        <title>Antribacter sp. nov., isolated from Guizhou of China.</title>
        <authorList>
            <person name="Chengliang C."/>
            <person name="Ya Z."/>
        </authorList>
    </citation>
    <scope>NUCLEOTIDE SEQUENCE</scope>
    <source>
        <strain evidence="3">KLBMP 9083</strain>
    </source>
</reference>
<keyword evidence="2" id="KW-0472">Membrane</keyword>
<dbReference type="EMBL" id="JAKGSG010000025">
    <property type="protein sequence ID" value="MCF4121070.1"/>
    <property type="molecule type" value="Genomic_DNA"/>
</dbReference>
<feature type="compositionally biased region" description="Pro residues" evidence="1">
    <location>
        <begin position="684"/>
        <end position="718"/>
    </location>
</feature>